<dbReference type="EMBL" id="JQFK01000032">
    <property type="protein sequence ID" value="KGK37663.1"/>
    <property type="molecule type" value="Genomic_DNA"/>
</dbReference>
<evidence type="ECO:0000313" key="1">
    <source>
        <dbReference type="EMBL" id="KGK37663.1"/>
    </source>
</evidence>
<gene>
    <name evidence="2" type="ORF">BOH78_3573</name>
    <name evidence="1" type="ORF">JL09_g3199</name>
</gene>
<proteinExistence type="predicted"/>
<dbReference type="Proteomes" id="UP000189274">
    <property type="component" value="Unassembled WGS sequence"/>
</dbReference>
<dbReference type="EMBL" id="MQVM01000018">
    <property type="protein sequence ID" value="ONH72827.1"/>
    <property type="molecule type" value="Genomic_DNA"/>
</dbReference>
<accession>A0A099NXU9</accession>
<evidence type="ECO:0000313" key="4">
    <source>
        <dbReference type="Proteomes" id="UP000189274"/>
    </source>
</evidence>
<reference evidence="1" key="2">
    <citation type="submission" date="2014-08" db="EMBL/GenBank/DDBJ databases">
        <title>Exploiting Issatchenkia orientalis SD108 for Succinic Acid Production.</title>
        <authorList>
            <person name="Xiao H."/>
            <person name="Shao Z."/>
            <person name="Jiang Y."/>
            <person name="Dole S."/>
            <person name="Zhao H."/>
        </authorList>
    </citation>
    <scope>NUCLEOTIDE SEQUENCE [LARGE SCALE GENOMIC DNA]</scope>
    <source>
        <strain evidence="1">SD108</strain>
    </source>
</reference>
<reference evidence="3" key="1">
    <citation type="journal article" date="2014" name="Microb. Cell Fact.">
        <title>Exploiting Issatchenkia orientalis SD108 for succinic acid production.</title>
        <authorList>
            <person name="Xiao H."/>
            <person name="Shao Z."/>
            <person name="Jiang Y."/>
            <person name="Dole S."/>
            <person name="Zhao H."/>
        </authorList>
    </citation>
    <scope>NUCLEOTIDE SEQUENCE [LARGE SCALE GENOMIC DNA]</scope>
    <source>
        <strain evidence="3">SD108</strain>
    </source>
</reference>
<dbReference type="HOGENOM" id="CLU_940296_0_0_1"/>
<dbReference type="VEuPathDB" id="FungiDB:C5L36_0C00755"/>
<organism evidence="1 3">
    <name type="scientific">Pichia kudriavzevii</name>
    <name type="common">Yeast</name>
    <name type="synonym">Issatchenkia orientalis</name>
    <dbReference type="NCBI Taxonomy" id="4909"/>
    <lineage>
        <taxon>Eukaryota</taxon>
        <taxon>Fungi</taxon>
        <taxon>Dikarya</taxon>
        <taxon>Ascomycota</taxon>
        <taxon>Saccharomycotina</taxon>
        <taxon>Pichiomycetes</taxon>
        <taxon>Pichiales</taxon>
        <taxon>Pichiaceae</taxon>
        <taxon>Pichia</taxon>
    </lineage>
</organism>
<reference evidence="4" key="3">
    <citation type="journal article" date="2017" name="Genome Announc.">
        <title>Genome sequences of Cyberlindnera fabianii 65, Pichia kudriavzevii 129, and Saccharomyces cerevisiae 131 isolated from fermented masau fruits in Zimbabwe.</title>
        <authorList>
            <person name="van Rijswijck I.M.H."/>
            <person name="Derks M.F.L."/>
            <person name="Abee T."/>
            <person name="de Ridder D."/>
            <person name="Smid E.J."/>
        </authorList>
    </citation>
    <scope>NUCLEOTIDE SEQUENCE [LARGE SCALE GENOMIC DNA]</scope>
    <source>
        <strain evidence="4">129</strain>
    </source>
</reference>
<evidence type="ECO:0000313" key="2">
    <source>
        <dbReference type="EMBL" id="ONH72827.1"/>
    </source>
</evidence>
<sequence>MGLVATLDKYTLEKLARLVRHNDSKALQVHELIQSGKLTEKQNSNKVLDILQYIYTHPSNENERYPGWLFGFLKQKSVFKKEKLQMFERYSAILKLHHIMMDFKDENNGILLRTYTEQWNTATMGYLSQRKFCKWSEHEGKALPKLVDFEFPEPPAENLQDIKKLVKLRQQYISALDLKKSPPDLQIVIAPNMFGEPPAPQRVFNKMIRRLEALQDYYKKNQPVSTVDMDELNKINLLEIDGYFREAYVDFLNAIFVIKNDSTIEKSAMIQRQVATSKRVESLYQKFYKDDNTPTN</sequence>
<protein>
    <submittedName>
        <fullName evidence="1">Uncharacterized protein</fullName>
    </submittedName>
</protein>
<dbReference type="Proteomes" id="UP000029867">
    <property type="component" value="Unassembled WGS sequence"/>
</dbReference>
<dbReference type="AlphaFoldDB" id="A0A099NXU9"/>
<comment type="caution">
    <text evidence="1">The sequence shown here is derived from an EMBL/GenBank/DDBJ whole genome shotgun (WGS) entry which is preliminary data.</text>
</comment>
<name>A0A099NXU9_PICKU</name>
<evidence type="ECO:0000313" key="3">
    <source>
        <dbReference type="Proteomes" id="UP000029867"/>
    </source>
</evidence>
<reference evidence="2" key="4">
    <citation type="submission" date="2017-01" db="EMBL/GenBank/DDBJ databases">
        <authorList>
            <person name="Mah S.A."/>
            <person name="Swanson W.J."/>
            <person name="Moy G.W."/>
            <person name="Vacquier V.D."/>
        </authorList>
    </citation>
    <scope>NUCLEOTIDE SEQUENCE [LARGE SCALE GENOMIC DNA]</scope>
    <source>
        <strain evidence="2">129</strain>
    </source>
</reference>